<evidence type="ECO:0000256" key="2">
    <source>
        <dbReference type="ARBA" id="ARBA00022703"/>
    </source>
</evidence>
<dbReference type="GO" id="GO:0006915">
    <property type="term" value="P:apoptotic process"/>
    <property type="evidence" value="ECO:0007669"/>
    <property type="project" value="UniProtKB-KW"/>
</dbReference>
<evidence type="ECO:0000256" key="4">
    <source>
        <dbReference type="SAM" id="MobiDB-lite"/>
    </source>
</evidence>
<dbReference type="GO" id="GO:0004197">
    <property type="term" value="F:cysteine-type endopeptidase activity"/>
    <property type="evidence" value="ECO:0007669"/>
    <property type="project" value="InterPro"/>
</dbReference>
<dbReference type="EMBL" id="KL197726">
    <property type="protein sequence ID" value="KDQ55079.1"/>
    <property type="molecule type" value="Genomic_DNA"/>
</dbReference>
<dbReference type="InterPro" id="IPR011600">
    <property type="entry name" value="Pept_C14_caspase"/>
</dbReference>
<name>A0A067PJV6_9AGAM</name>
<organism evidence="6 7">
    <name type="scientific">Jaapia argillacea MUCL 33604</name>
    <dbReference type="NCBI Taxonomy" id="933084"/>
    <lineage>
        <taxon>Eukaryota</taxon>
        <taxon>Fungi</taxon>
        <taxon>Dikarya</taxon>
        <taxon>Basidiomycota</taxon>
        <taxon>Agaricomycotina</taxon>
        <taxon>Agaricomycetes</taxon>
        <taxon>Agaricomycetidae</taxon>
        <taxon>Jaapiales</taxon>
        <taxon>Jaapiaceae</taxon>
        <taxon>Jaapia</taxon>
    </lineage>
</organism>
<evidence type="ECO:0000313" key="6">
    <source>
        <dbReference type="EMBL" id="KDQ55079.1"/>
    </source>
</evidence>
<dbReference type="InParanoid" id="A0A067PJV6"/>
<sequence>MALSQHILRVLRRLRLLPQPPPVDSSSPITTPSDPFSKVEIVPVPAADDATLTQLTSARRLILGSVVTRIGLKTTRRKSTSAIAPGPRVFAIVVAVDVYQDYTRLKGCVNDARAITAVLTEKFHIPASHIRCLVNGDATSSAIESTFKHHFLQNEDIRYGDVMIFFFAGYGSREPTSKRLGMGRDHLETLCPHDINFRSVRGISSLTLNGWMMELANKKGDNIIAILDTCHAGAITRKDERRRYLDPPISMMPRQGSRGEDTPKSDAPPGFRNDSISSHVVVAASHGGETAMEVFVEAKNAIRGAFSSTLEDHLRTTEFGIGTITYSQFVELLEFSEIQHPRVVGVNKDRFLFTGTSVGEVMNGFRVVRKGGEYTVYAGTMHGIGQSSRFTVRVGNYLHVLAVASLQSAVCVCKAAGKDFDTPEGTHAIVLEWGDDDVELKVYADKPIKNVDSFIKYVADREESDLVLVSSGRGRYQLERRDTLMRRYASTVSINMGTKISADALDAIALFNLHLYRPKVSNLGRRSPVVMQLYRLERNDNLGWGAFAPVDGEDLFQREEGSGSLDDVGSVPEAIISDMKPRYGIKLENRSDYDLFPYLFYFNPADYSIEAWYLPQSSGIPPPLPKNGMLPVGYGSPGSQGIRLPHPPAGGSQSQSGFVKLFVSTSYVDMNVVCQTSAFGTRCAPSRVVLEPEGLWDAWVSVITLGGEGVRG</sequence>
<dbReference type="GO" id="GO:0005737">
    <property type="term" value="C:cytoplasm"/>
    <property type="evidence" value="ECO:0007669"/>
    <property type="project" value="TreeGrafter"/>
</dbReference>
<dbReference type="PANTHER" id="PTHR48104:SF30">
    <property type="entry name" value="METACASPASE-1"/>
    <property type="match status" value="1"/>
</dbReference>
<keyword evidence="3" id="KW-0378">Hydrolase</keyword>
<gene>
    <name evidence="6" type="ORF">JAAARDRAFT_60058</name>
</gene>
<dbReference type="InterPro" id="IPR050452">
    <property type="entry name" value="Metacaspase"/>
</dbReference>
<feature type="domain" description="Peptidase C14 caspase" evidence="5">
    <location>
        <begin position="90"/>
        <end position="317"/>
    </location>
</feature>
<dbReference type="Proteomes" id="UP000027265">
    <property type="component" value="Unassembled WGS sequence"/>
</dbReference>
<comment type="similarity">
    <text evidence="1">Belongs to the peptidase C14B family.</text>
</comment>
<feature type="region of interest" description="Disordered" evidence="4">
    <location>
        <begin position="247"/>
        <end position="274"/>
    </location>
</feature>
<keyword evidence="2" id="KW-0053">Apoptosis</keyword>
<proteinExistence type="inferred from homology"/>
<dbReference type="Gene3D" id="3.40.50.1460">
    <property type="match status" value="1"/>
</dbReference>
<evidence type="ECO:0000313" key="7">
    <source>
        <dbReference type="Proteomes" id="UP000027265"/>
    </source>
</evidence>
<dbReference type="AlphaFoldDB" id="A0A067PJV6"/>
<evidence type="ECO:0000256" key="3">
    <source>
        <dbReference type="ARBA" id="ARBA00022807"/>
    </source>
</evidence>
<dbReference type="InterPro" id="IPR029030">
    <property type="entry name" value="Caspase-like_dom_sf"/>
</dbReference>
<keyword evidence="3" id="KW-0788">Thiol protease</keyword>
<keyword evidence="7" id="KW-1185">Reference proteome</keyword>
<dbReference type="GO" id="GO:0006508">
    <property type="term" value="P:proteolysis"/>
    <property type="evidence" value="ECO:0007669"/>
    <property type="project" value="InterPro"/>
</dbReference>
<reference evidence="7" key="1">
    <citation type="journal article" date="2014" name="Proc. Natl. Acad. Sci. U.S.A.">
        <title>Extensive sampling of basidiomycete genomes demonstrates inadequacy of the white-rot/brown-rot paradigm for wood decay fungi.</title>
        <authorList>
            <person name="Riley R."/>
            <person name="Salamov A.A."/>
            <person name="Brown D.W."/>
            <person name="Nagy L.G."/>
            <person name="Floudas D."/>
            <person name="Held B.W."/>
            <person name="Levasseur A."/>
            <person name="Lombard V."/>
            <person name="Morin E."/>
            <person name="Otillar R."/>
            <person name="Lindquist E.A."/>
            <person name="Sun H."/>
            <person name="LaButti K.M."/>
            <person name="Schmutz J."/>
            <person name="Jabbour D."/>
            <person name="Luo H."/>
            <person name="Baker S.E."/>
            <person name="Pisabarro A.G."/>
            <person name="Walton J.D."/>
            <person name="Blanchette R.A."/>
            <person name="Henrissat B."/>
            <person name="Martin F."/>
            <person name="Cullen D."/>
            <person name="Hibbett D.S."/>
            <person name="Grigoriev I.V."/>
        </authorList>
    </citation>
    <scope>NUCLEOTIDE SEQUENCE [LARGE SCALE GENOMIC DNA]</scope>
    <source>
        <strain evidence="7">MUCL 33604</strain>
    </source>
</reference>
<protein>
    <recommendedName>
        <fullName evidence="5">Peptidase C14 caspase domain-containing protein</fullName>
    </recommendedName>
</protein>
<dbReference type="HOGENOM" id="CLU_011935_0_0_1"/>
<evidence type="ECO:0000259" key="5">
    <source>
        <dbReference type="Pfam" id="PF00656"/>
    </source>
</evidence>
<evidence type="ECO:0000256" key="1">
    <source>
        <dbReference type="ARBA" id="ARBA00009005"/>
    </source>
</evidence>
<dbReference type="Pfam" id="PF00656">
    <property type="entry name" value="Peptidase_C14"/>
    <property type="match status" value="1"/>
</dbReference>
<dbReference type="PANTHER" id="PTHR48104">
    <property type="entry name" value="METACASPASE-4"/>
    <property type="match status" value="1"/>
</dbReference>
<keyword evidence="3" id="KW-0645">Protease</keyword>
<dbReference type="OrthoDB" id="3223806at2759"/>
<accession>A0A067PJV6</accession>
<dbReference type="SUPFAM" id="SSF52129">
    <property type="entry name" value="Caspase-like"/>
    <property type="match status" value="1"/>
</dbReference>